<gene>
    <name evidence="1" type="ORF">FOVG_02129</name>
</gene>
<accession>W9QVR6</accession>
<name>W9QVR6_FUSOX</name>
<proteinExistence type="predicted"/>
<dbReference type="EMBL" id="JH650968">
    <property type="protein sequence ID" value="EXA54720.1"/>
    <property type="molecule type" value="Genomic_DNA"/>
</dbReference>
<reference evidence="1" key="1">
    <citation type="submission" date="2011-10" db="EMBL/GenBank/DDBJ databases">
        <title>The Genome Sequence of Fusarium oxysporum HDV247.</title>
        <authorList>
            <consortium name="The Broad Institute Genome Sequencing Platform"/>
            <person name="Ma L.-J."/>
            <person name="Gale L.R."/>
            <person name="Schwartz D.C."/>
            <person name="Zhou S."/>
            <person name="Corby-Kistler H."/>
            <person name="Young S.K."/>
            <person name="Zeng Q."/>
            <person name="Gargeya S."/>
            <person name="Fitzgerald M."/>
            <person name="Haas B."/>
            <person name="Abouelleil A."/>
            <person name="Alvarado L."/>
            <person name="Arachchi H.M."/>
            <person name="Berlin A."/>
            <person name="Brown A."/>
            <person name="Chapman S.B."/>
            <person name="Chen Z."/>
            <person name="Dunbar C."/>
            <person name="Freedman E."/>
            <person name="Gearin G."/>
            <person name="Goldberg J."/>
            <person name="Griggs A."/>
            <person name="Gujja S."/>
            <person name="Heiman D."/>
            <person name="Howarth C."/>
            <person name="Larson L."/>
            <person name="Lui A."/>
            <person name="MacDonald P.J.P."/>
            <person name="Montmayeur A."/>
            <person name="Murphy C."/>
            <person name="Neiman D."/>
            <person name="Pearson M."/>
            <person name="Priest M."/>
            <person name="Roberts A."/>
            <person name="Saif S."/>
            <person name="Shea T."/>
            <person name="Shenoy N."/>
            <person name="Sisk P."/>
            <person name="Stolte C."/>
            <person name="Sykes S."/>
            <person name="Wortman J."/>
            <person name="Nusbaum C."/>
            <person name="Birren B."/>
        </authorList>
    </citation>
    <scope>NUCLEOTIDE SEQUENCE [LARGE SCALE GENOMIC DNA]</scope>
    <source>
        <strain evidence="1">HDV247</strain>
    </source>
</reference>
<evidence type="ECO:0000313" key="1">
    <source>
        <dbReference type="EMBL" id="EXA54720.1"/>
    </source>
</evidence>
<dbReference type="Proteomes" id="UP000030751">
    <property type="component" value="Unassembled WGS sequence"/>
</dbReference>
<dbReference type="HOGENOM" id="CLU_1796571_0_0_1"/>
<dbReference type="AlphaFoldDB" id="W9QVR6"/>
<dbReference type="OrthoDB" id="5095517at2759"/>
<reference evidence="1" key="2">
    <citation type="submission" date="2012-05" db="EMBL/GenBank/DDBJ databases">
        <title>Annotation of the Genome Sequence of Fusarium oxysporum HDV247.</title>
        <authorList>
            <consortium name="The Broad Institute Genomics Platform"/>
            <person name="Ma L.-J."/>
            <person name="Corby-Kistler H."/>
            <person name="Broz K."/>
            <person name="Gale L.R."/>
            <person name="Jonkers W."/>
            <person name="O'Donnell K."/>
            <person name="Ploetz R."/>
            <person name="Steinberg C."/>
            <person name="Schwartz D.C."/>
            <person name="VanEtten H."/>
            <person name="Zhou S."/>
            <person name="Young S.K."/>
            <person name="Zeng Q."/>
            <person name="Gargeya S."/>
            <person name="Fitzgerald M."/>
            <person name="Abouelleil A."/>
            <person name="Alvarado L."/>
            <person name="Chapman S.B."/>
            <person name="Gainer-Dewar J."/>
            <person name="Goldberg J."/>
            <person name="Griggs A."/>
            <person name="Gujja S."/>
            <person name="Hansen M."/>
            <person name="Howarth C."/>
            <person name="Imamovic A."/>
            <person name="Ireland A."/>
            <person name="Larimer J."/>
            <person name="McCowan C."/>
            <person name="Murphy C."/>
            <person name="Pearson M."/>
            <person name="Poon T.W."/>
            <person name="Priest M."/>
            <person name="Roberts A."/>
            <person name="Saif S."/>
            <person name="Shea T."/>
            <person name="Sykes S."/>
            <person name="Wortman J."/>
            <person name="Nusbaum C."/>
            <person name="Birren B."/>
        </authorList>
    </citation>
    <scope>NUCLEOTIDE SEQUENCE</scope>
    <source>
        <strain evidence="1">HDV247</strain>
    </source>
</reference>
<sequence>MSLGTFTDIEARSECTVCSFLCLAISQSSFELDDTHTIAVELGRNSYMRSCEYRAAGTILYENAEEFQHHTQLEKMIVPSWRSSTRPGVAKPEVNCDRLQQWYTEIPSATDKSNDALPEGFYLVNIPEACLVETDGVQVPNCAT</sequence>
<protein>
    <submittedName>
        <fullName evidence="1">Uncharacterized protein</fullName>
    </submittedName>
</protein>
<organism evidence="1">
    <name type="scientific">Fusarium oxysporum f. sp. pisi HDV247</name>
    <dbReference type="NCBI Taxonomy" id="1080344"/>
    <lineage>
        <taxon>Eukaryota</taxon>
        <taxon>Fungi</taxon>
        <taxon>Dikarya</taxon>
        <taxon>Ascomycota</taxon>
        <taxon>Pezizomycotina</taxon>
        <taxon>Sordariomycetes</taxon>
        <taxon>Hypocreomycetidae</taxon>
        <taxon>Hypocreales</taxon>
        <taxon>Nectriaceae</taxon>
        <taxon>Fusarium</taxon>
        <taxon>Fusarium oxysporum species complex</taxon>
    </lineage>
</organism>